<name>A0AAN5CBV4_9BILA</name>
<dbReference type="AlphaFoldDB" id="A0AAN5CBV4"/>
<accession>A0AAN5CBV4</accession>
<evidence type="ECO:0000313" key="1">
    <source>
        <dbReference type="EMBL" id="GMR35571.1"/>
    </source>
</evidence>
<protein>
    <submittedName>
        <fullName evidence="1">Uncharacterized protein</fullName>
    </submittedName>
</protein>
<dbReference type="EMBL" id="BTRK01000002">
    <property type="protein sequence ID" value="GMR35571.1"/>
    <property type="molecule type" value="Genomic_DNA"/>
</dbReference>
<proteinExistence type="predicted"/>
<reference evidence="2" key="1">
    <citation type="submission" date="2022-10" db="EMBL/GenBank/DDBJ databases">
        <title>Genome assembly of Pristionchus species.</title>
        <authorList>
            <person name="Yoshida K."/>
            <person name="Sommer R.J."/>
        </authorList>
    </citation>
    <scope>NUCLEOTIDE SEQUENCE [LARGE SCALE GENOMIC DNA]</scope>
    <source>
        <strain evidence="2">RS5460</strain>
    </source>
</reference>
<dbReference type="Proteomes" id="UP001328107">
    <property type="component" value="Unassembled WGS sequence"/>
</dbReference>
<organism evidence="1 2">
    <name type="scientific">Pristionchus mayeri</name>
    <dbReference type="NCBI Taxonomy" id="1317129"/>
    <lineage>
        <taxon>Eukaryota</taxon>
        <taxon>Metazoa</taxon>
        <taxon>Ecdysozoa</taxon>
        <taxon>Nematoda</taxon>
        <taxon>Chromadorea</taxon>
        <taxon>Rhabditida</taxon>
        <taxon>Rhabditina</taxon>
        <taxon>Diplogasteromorpha</taxon>
        <taxon>Diplogasteroidea</taxon>
        <taxon>Neodiplogasteridae</taxon>
        <taxon>Pristionchus</taxon>
    </lineage>
</organism>
<evidence type="ECO:0000313" key="2">
    <source>
        <dbReference type="Proteomes" id="UP001328107"/>
    </source>
</evidence>
<sequence length="81" mass="8968">MSAIAAGGYQYKYYARLSELCQMTSCDRAGVNVDYFKVVLQTAGFTAVAYPHEIPNDEDLLEMLGNGSVDVGWGLQRQELK</sequence>
<comment type="caution">
    <text evidence="1">The sequence shown here is derived from an EMBL/GenBank/DDBJ whole genome shotgun (WGS) entry which is preliminary data.</text>
</comment>
<gene>
    <name evidence="1" type="ORF">PMAYCL1PPCAC_05766</name>
</gene>
<keyword evidence="2" id="KW-1185">Reference proteome</keyword>